<dbReference type="AlphaFoldDB" id="A0A7L4ZWW0"/>
<gene>
    <name evidence="1" type="ORF">F0P96_12685</name>
</gene>
<protein>
    <submittedName>
        <fullName evidence="1">Uncharacterized protein</fullName>
    </submittedName>
</protein>
<dbReference type="PROSITE" id="PS51257">
    <property type="entry name" value="PROKAR_LIPOPROTEIN"/>
    <property type="match status" value="1"/>
</dbReference>
<reference evidence="1 2" key="1">
    <citation type="submission" date="2019-09" db="EMBL/GenBank/DDBJ databases">
        <title>Genome sequence of Hymenobacter sp. M3.</title>
        <authorList>
            <person name="Srinivasan S."/>
        </authorList>
    </citation>
    <scope>NUCLEOTIDE SEQUENCE [LARGE SCALE GENOMIC DNA]</scope>
    <source>
        <strain evidence="1 2">M3</strain>
    </source>
</reference>
<evidence type="ECO:0000313" key="1">
    <source>
        <dbReference type="EMBL" id="KAA9332328.1"/>
    </source>
</evidence>
<dbReference type="EMBL" id="VTWU01000004">
    <property type="protein sequence ID" value="KAA9332328.1"/>
    <property type="molecule type" value="Genomic_DNA"/>
</dbReference>
<keyword evidence="2" id="KW-1185">Reference proteome</keyword>
<accession>A0A7L4ZWW0</accession>
<name>A0A7L4ZWW0_9BACT</name>
<proteinExistence type="predicted"/>
<dbReference type="Proteomes" id="UP000326380">
    <property type="component" value="Unassembled WGS sequence"/>
</dbReference>
<comment type="caution">
    <text evidence="1">The sequence shown here is derived from an EMBL/GenBank/DDBJ whole genome shotgun (WGS) entry which is preliminary data.</text>
</comment>
<dbReference type="RefSeq" id="WP_151079269.1">
    <property type="nucleotide sequence ID" value="NZ_CP047647.1"/>
</dbReference>
<organism evidence="1 2">
    <name type="scientific">Hymenobacter busanensis</name>
    <dbReference type="NCBI Taxonomy" id="2607656"/>
    <lineage>
        <taxon>Bacteria</taxon>
        <taxon>Pseudomonadati</taxon>
        <taxon>Bacteroidota</taxon>
        <taxon>Cytophagia</taxon>
        <taxon>Cytophagales</taxon>
        <taxon>Hymenobacteraceae</taxon>
        <taxon>Hymenobacter</taxon>
    </lineage>
</organism>
<sequence>MFLIRTATAAFLALGTLAACTNDPKEEEQKPSFDASGTYSATAADFVAGPVRMYTRQGEVKDVQLIQRFSQRWYGGLLYGSPGPVAPFAAVDLTFTTPRPANTPIQGSLKLTTAANTTYSGVYAAAQSAEHLVLADNVAQSDFMPLFADRCRLFTKEVLGLTPTYSWSPLPGSTGYAERLEYHPLYVLELNGAQARMALLSYIFVSGTNGQSCSIGYRNAFNIVNETTLSRLNVGDTLVVQHNQLPLTKQK</sequence>
<evidence type="ECO:0000313" key="2">
    <source>
        <dbReference type="Proteomes" id="UP000326380"/>
    </source>
</evidence>